<dbReference type="AlphaFoldDB" id="A0A9E5DF65"/>
<evidence type="ECO:0000313" key="2">
    <source>
        <dbReference type="Proteomes" id="UP001065682"/>
    </source>
</evidence>
<reference evidence="1" key="1">
    <citation type="submission" date="2019-06" db="EMBL/GenBank/DDBJ databases">
        <title>Methanoculleus strain from Tamsui River, Taipei, Taiwan.</title>
        <authorList>
            <person name="You Y.-T."/>
            <person name="Chen S.-C."/>
            <person name="Lai S.-J."/>
            <person name="Lee Y.-C."/>
            <person name="Lai M.-C."/>
        </authorList>
    </citation>
    <scope>NUCLEOTIDE SEQUENCE</scope>
    <source>
        <strain evidence="1">Afa-1</strain>
    </source>
</reference>
<sequence>MSFECSQCGECCSHLGLVHTIHTDYGNHRFLIRNQYTGETTEVSIDPDKISLFADRSIFSERPEACPFLRYDAAAAKGYCTVHLTRPEICRDYGCWRLLILDNSGRRAGRIMGQRHLATEDALLIRLFEERINHRAEPDDAAWDRRVIEVLAEAGYTVRT</sequence>
<dbReference type="Pfam" id="PF03692">
    <property type="entry name" value="CxxCxxCC"/>
    <property type="match status" value="1"/>
</dbReference>
<gene>
    <name evidence="1" type="ORF">FKB36_05000</name>
</gene>
<comment type="caution">
    <text evidence="1">The sequence shown here is derived from an EMBL/GenBank/DDBJ whole genome shotgun (WGS) entry which is preliminary data.</text>
</comment>
<evidence type="ECO:0000313" key="1">
    <source>
        <dbReference type="EMBL" id="MCT8336866.1"/>
    </source>
</evidence>
<organism evidence="1 2">
    <name type="scientific">Methanoculleus formosensis</name>
    <dbReference type="NCBI Taxonomy" id="2590886"/>
    <lineage>
        <taxon>Archaea</taxon>
        <taxon>Methanobacteriati</taxon>
        <taxon>Methanobacteriota</taxon>
        <taxon>Stenosarchaea group</taxon>
        <taxon>Methanomicrobia</taxon>
        <taxon>Methanomicrobiales</taxon>
        <taxon>Methanomicrobiaceae</taxon>
        <taxon>Methanoculleus</taxon>
    </lineage>
</organism>
<proteinExistence type="predicted"/>
<name>A0A9E5DF65_9EURY</name>
<protein>
    <submittedName>
        <fullName evidence="1">YkgJ family cysteine cluster protein</fullName>
    </submittedName>
</protein>
<dbReference type="Proteomes" id="UP001065682">
    <property type="component" value="Unassembled WGS sequence"/>
</dbReference>
<dbReference type="EMBL" id="VHLL01000002">
    <property type="protein sequence ID" value="MCT8336866.1"/>
    <property type="molecule type" value="Genomic_DNA"/>
</dbReference>
<keyword evidence="2" id="KW-1185">Reference proteome</keyword>
<dbReference type="InterPro" id="IPR005358">
    <property type="entry name" value="Puta_zinc/iron-chelating_dom"/>
</dbReference>
<accession>A0A9E5DF65</accession>